<dbReference type="CDD" id="cd03255">
    <property type="entry name" value="ABC_MJ0796_LolCDE_FtsE"/>
    <property type="match status" value="1"/>
</dbReference>
<dbReference type="InterPro" id="IPR015854">
    <property type="entry name" value="ABC_transpr_LolD-like"/>
</dbReference>
<dbReference type="InterPro" id="IPR027417">
    <property type="entry name" value="P-loop_NTPase"/>
</dbReference>
<dbReference type="AlphaFoldDB" id="A0A1X6X690"/>
<keyword evidence="2" id="KW-0813">Transport</keyword>
<comment type="similarity">
    <text evidence="1">Belongs to the ABC transporter superfamily.</text>
</comment>
<keyword evidence="3" id="KW-0547">Nucleotide-binding</keyword>
<dbReference type="EMBL" id="FWFG01000092">
    <property type="protein sequence ID" value="SLM93756.1"/>
    <property type="molecule type" value="Genomic_DNA"/>
</dbReference>
<evidence type="ECO:0000313" key="7">
    <source>
        <dbReference type="EMBL" id="SLM93756.1"/>
    </source>
</evidence>
<evidence type="ECO:0000313" key="8">
    <source>
        <dbReference type="Proteomes" id="UP000195981"/>
    </source>
</evidence>
<sequence>MSTAPGAEPPTESLAPIEAPIPSRGARAAGTAPLLELRSLARAVRLPGGEVLEILRGIDLIVEGGEHVSIVGRSGSGKTTLLNQLGLIDRPTGGTVLFDGQDSTRLSDRRRARLRGESVGFVFQQFNLLEGRTALENVMMPMLYGTARQFWGREKAAMEMLERVGLAGRAQSKPNRMSGGEQQRVAVARALVRRPRLILADEPTGALDVTTGEAVMALLDEIARESGAALVTITHDLQVAALSDRSFLLDGGVLHTVDRDAARGALAGTAGIRAGRAAVGASGDTTQATGAAVGDADAAARVGASEGGAR</sequence>
<evidence type="ECO:0000256" key="4">
    <source>
        <dbReference type="ARBA" id="ARBA00022840"/>
    </source>
</evidence>
<accession>A0A1X6X690</accession>
<organism evidence="7 8">
    <name type="scientific">Brachybacterium nesterenkovii</name>
    <dbReference type="NCBI Taxonomy" id="47847"/>
    <lineage>
        <taxon>Bacteria</taxon>
        <taxon>Bacillati</taxon>
        <taxon>Actinomycetota</taxon>
        <taxon>Actinomycetes</taxon>
        <taxon>Micrococcales</taxon>
        <taxon>Dermabacteraceae</taxon>
        <taxon>Brachybacterium</taxon>
    </lineage>
</organism>
<keyword evidence="7" id="KW-0132">Cell division</keyword>
<dbReference type="PANTHER" id="PTHR24220:SF689">
    <property type="entry name" value="LIPOPROTEIN-RELEASING SYSTEM ATP-BINDING PROTEIN LOLD"/>
    <property type="match status" value="1"/>
</dbReference>
<dbReference type="GO" id="GO:0016887">
    <property type="term" value="F:ATP hydrolysis activity"/>
    <property type="evidence" value="ECO:0007669"/>
    <property type="project" value="InterPro"/>
</dbReference>
<dbReference type="GO" id="GO:0051301">
    <property type="term" value="P:cell division"/>
    <property type="evidence" value="ECO:0007669"/>
    <property type="project" value="UniProtKB-KW"/>
</dbReference>
<dbReference type="Pfam" id="PF00005">
    <property type="entry name" value="ABC_tran"/>
    <property type="match status" value="1"/>
</dbReference>
<feature type="domain" description="ABC transporter" evidence="6">
    <location>
        <begin position="35"/>
        <end position="276"/>
    </location>
</feature>
<dbReference type="PROSITE" id="PS50893">
    <property type="entry name" value="ABC_TRANSPORTER_2"/>
    <property type="match status" value="1"/>
</dbReference>
<reference evidence="7 8" key="1">
    <citation type="submission" date="2017-02" db="EMBL/GenBank/DDBJ databases">
        <authorList>
            <person name="Peterson S.W."/>
        </authorList>
    </citation>
    <scope>NUCLEOTIDE SEQUENCE [LARGE SCALE GENOMIC DNA]</scope>
    <source>
        <strain evidence="7 8">CIP104813</strain>
    </source>
</reference>
<evidence type="ECO:0000259" key="6">
    <source>
        <dbReference type="PROSITE" id="PS50893"/>
    </source>
</evidence>
<keyword evidence="4 7" id="KW-0067">ATP-binding</keyword>
<evidence type="ECO:0000256" key="5">
    <source>
        <dbReference type="SAM" id="MobiDB-lite"/>
    </source>
</evidence>
<dbReference type="InterPro" id="IPR003439">
    <property type="entry name" value="ABC_transporter-like_ATP-bd"/>
</dbReference>
<dbReference type="SMART" id="SM00382">
    <property type="entry name" value="AAA"/>
    <property type="match status" value="1"/>
</dbReference>
<dbReference type="InterPro" id="IPR017871">
    <property type="entry name" value="ABC_transporter-like_CS"/>
</dbReference>
<dbReference type="PROSITE" id="PS00211">
    <property type="entry name" value="ABC_TRANSPORTER_1"/>
    <property type="match status" value="1"/>
</dbReference>
<evidence type="ECO:0000256" key="2">
    <source>
        <dbReference type="ARBA" id="ARBA00022448"/>
    </source>
</evidence>
<dbReference type="SUPFAM" id="SSF52540">
    <property type="entry name" value="P-loop containing nucleoside triphosphate hydrolases"/>
    <property type="match status" value="1"/>
</dbReference>
<keyword evidence="8" id="KW-1185">Reference proteome</keyword>
<evidence type="ECO:0000256" key="1">
    <source>
        <dbReference type="ARBA" id="ARBA00005417"/>
    </source>
</evidence>
<keyword evidence="7" id="KW-0131">Cell cycle</keyword>
<proteinExistence type="inferred from homology"/>
<protein>
    <submittedName>
        <fullName evidence="7">Cell division transporter, ATP-binding protein FtsE (TC 3.A.5.1.1)</fullName>
    </submittedName>
</protein>
<gene>
    <name evidence="7" type="ORF">FM110_10375</name>
</gene>
<dbReference type="PANTHER" id="PTHR24220">
    <property type="entry name" value="IMPORT ATP-BINDING PROTEIN"/>
    <property type="match status" value="1"/>
</dbReference>
<dbReference type="GO" id="GO:0005886">
    <property type="term" value="C:plasma membrane"/>
    <property type="evidence" value="ECO:0007669"/>
    <property type="project" value="TreeGrafter"/>
</dbReference>
<dbReference type="GO" id="GO:0005524">
    <property type="term" value="F:ATP binding"/>
    <property type="evidence" value="ECO:0007669"/>
    <property type="project" value="UniProtKB-KW"/>
</dbReference>
<dbReference type="Gene3D" id="3.40.50.300">
    <property type="entry name" value="P-loop containing nucleotide triphosphate hydrolases"/>
    <property type="match status" value="1"/>
</dbReference>
<dbReference type="GO" id="GO:0022857">
    <property type="term" value="F:transmembrane transporter activity"/>
    <property type="evidence" value="ECO:0007669"/>
    <property type="project" value="TreeGrafter"/>
</dbReference>
<dbReference type="InterPro" id="IPR003593">
    <property type="entry name" value="AAA+_ATPase"/>
</dbReference>
<dbReference type="InterPro" id="IPR017911">
    <property type="entry name" value="MacB-like_ATP-bd"/>
</dbReference>
<name>A0A1X6X690_9MICO</name>
<feature type="region of interest" description="Disordered" evidence="5">
    <location>
        <begin position="1"/>
        <end position="24"/>
    </location>
</feature>
<dbReference type="Proteomes" id="UP000195981">
    <property type="component" value="Unassembled WGS sequence"/>
</dbReference>
<evidence type="ECO:0000256" key="3">
    <source>
        <dbReference type="ARBA" id="ARBA00022741"/>
    </source>
</evidence>